<feature type="domain" description="Cytidyltransferase-like" evidence="3">
    <location>
        <begin position="1"/>
        <end position="72"/>
    </location>
</feature>
<dbReference type="PANTHER" id="PTHR43793">
    <property type="entry name" value="FAD SYNTHASE"/>
    <property type="match status" value="1"/>
</dbReference>
<gene>
    <name evidence="4" type="ORF">S06H3_21261</name>
</gene>
<dbReference type="GO" id="GO:0016779">
    <property type="term" value="F:nucleotidyltransferase activity"/>
    <property type="evidence" value="ECO:0007669"/>
    <property type="project" value="UniProtKB-KW"/>
</dbReference>
<protein>
    <recommendedName>
        <fullName evidence="3">Cytidyltransferase-like domain-containing protein</fullName>
    </recommendedName>
</protein>
<evidence type="ECO:0000256" key="1">
    <source>
        <dbReference type="ARBA" id="ARBA00022679"/>
    </source>
</evidence>
<keyword evidence="2" id="KW-0548">Nucleotidyltransferase</keyword>
<dbReference type="Pfam" id="PF01467">
    <property type="entry name" value="CTP_transf_like"/>
    <property type="match status" value="1"/>
</dbReference>
<evidence type="ECO:0000256" key="2">
    <source>
        <dbReference type="ARBA" id="ARBA00022695"/>
    </source>
</evidence>
<dbReference type="Gene3D" id="3.40.50.620">
    <property type="entry name" value="HUPs"/>
    <property type="match status" value="1"/>
</dbReference>
<comment type="caution">
    <text evidence="4">The sequence shown here is derived from an EMBL/GenBank/DDBJ whole genome shotgun (WGS) entry which is preliminary data.</text>
</comment>
<proteinExistence type="predicted"/>
<dbReference type="AlphaFoldDB" id="X1KBE1"/>
<reference evidence="4" key="1">
    <citation type="journal article" date="2014" name="Front. Microbiol.">
        <title>High frequency of phylogenetically diverse reductive dehalogenase-homologous genes in deep subseafloor sedimentary metagenomes.</title>
        <authorList>
            <person name="Kawai M."/>
            <person name="Futagami T."/>
            <person name="Toyoda A."/>
            <person name="Takaki Y."/>
            <person name="Nishi S."/>
            <person name="Hori S."/>
            <person name="Arai W."/>
            <person name="Tsubouchi T."/>
            <person name="Morono Y."/>
            <person name="Uchiyama I."/>
            <person name="Ito T."/>
            <person name="Fujiyama A."/>
            <person name="Inagaki F."/>
            <person name="Takami H."/>
        </authorList>
    </citation>
    <scope>NUCLEOTIDE SEQUENCE</scope>
    <source>
        <strain evidence="4">Expedition CK06-06</strain>
    </source>
</reference>
<dbReference type="InterPro" id="IPR014729">
    <property type="entry name" value="Rossmann-like_a/b/a_fold"/>
</dbReference>
<dbReference type="PANTHER" id="PTHR43793:SF1">
    <property type="entry name" value="FAD SYNTHASE"/>
    <property type="match status" value="1"/>
</dbReference>
<dbReference type="InterPro" id="IPR004821">
    <property type="entry name" value="Cyt_trans-like"/>
</dbReference>
<feature type="non-terminal residue" evidence="4">
    <location>
        <position position="1"/>
    </location>
</feature>
<dbReference type="SUPFAM" id="SSF52374">
    <property type="entry name" value="Nucleotidylyl transferase"/>
    <property type="match status" value="1"/>
</dbReference>
<keyword evidence="1" id="KW-0808">Transferase</keyword>
<dbReference type="InterPro" id="IPR050385">
    <property type="entry name" value="Archaeal_FAD_synthase"/>
</dbReference>
<name>X1KBE1_9ZZZZ</name>
<evidence type="ECO:0000313" key="4">
    <source>
        <dbReference type="EMBL" id="GAI04347.1"/>
    </source>
</evidence>
<evidence type="ECO:0000259" key="3">
    <source>
        <dbReference type="Pfam" id="PF01467"/>
    </source>
</evidence>
<accession>X1KBE1</accession>
<dbReference type="EMBL" id="BARV01011140">
    <property type="protein sequence ID" value="GAI04347.1"/>
    <property type="molecule type" value="Genomic_DNA"/>
</dbReference>
<sequence length="130" mass="14608">IVGVCTDEAVKEKEKILKAMPSVISFEERIEIVRNIKCVNQAIPQTTYSPLENLTRIKPDILMESSDYSQIFNEARAYVESYSGRVIINPYCQAQSVTKIKKKIVKSSLSWENNNETCPSSCPSSSRPSS</sequence>
<organism evidence="4">
    <name type="scientific">marine sediment metagenome</name>
    <dbReference type="NCBI Taxonomy" id="412755"/>
    <lineage>
        <taxon>unclassified sequences</taxon>
        <taxon>metagenomes</taxon>
        <taxon>ecological metagenomes</taxon>
    </lineage>
</organism>